<proteinExistence type="predicted"/>
<evidence type="ECO:0000256" key="1">
    <source>
        <dbReference type="SAM" id="MobiDB-lite"/>
    </source>
</evidence>
<reference evidence="2" key="1">
    <citation type="submission" date="2021-01" db="EMBL/GenBank/DDBJ databases">
        <title>Whole genome shotgun sequence of Virgisporangium aliadipatigenens NBRC 105644.</title>
        <authorList>
            <person name="Komaki H."/>
            <person name="Tamura T."/>
        </authorList>
    </citation>
    <scope>NUCLEOTIDE SEQUENCE</scope>
    <source>
        <strain evidence="2">NBRC 105644</strain>
    </source>
</reference>
<dbReference type="AlphaFoldDB" id="A0A8J3YUR8"/>
<protein>
    <submittedName>
        <fullName evidence="2">Uncharacterized protein</fullName>
    </submittedName>
</protein>
<accession>A0A8J3YUR8</accession>
<dbReference type="EMBL" id="BOPF01000033">
    <property type="protein sequence ID" value="GIJ50093.1"/>
    <property type="molecule type" value="Genomic_DNA"/>
</dbReference>
<feature type="region of interest" description="Disordered" evidence="1">
    <location>
        <begin position="82"/>
        <end position="109"/>
    </location>
</feature>
<organism evidence="2 3">
    <name type="scientific">Virgisporangium aliadipatigenens</name>
    <dbReference type="NCBI Taxonomy" id="741659"/>
    <lineage>
        <taxon>Bacteria</taxon>
        <taxon>Bacillati</taxon>
        <taxon>Actinomycetota</taxon>
        <taxon>Actinomycetes</taxon>
        <taxon>Micromonosporales</taxon>
        <taxon>Micromonosporaceae</taxon>
        <taxon>Virgisporangium</taxon>
    </lineage>
</organism>
<sequence length="109" mass="12086">MLDQARLLVTHQPCEIDPQQSAAPDRNVGADTLADLHGHGQFLFAFSDERVDVGFTRLDLPAGELPATGHFGRIRTFAREHTAIDDDRGSNNQSRHRPFNVHGGQQCQN</sequence>
<keyword evidence="3" id="KW-1185">Reference proteome</keyword>
<name>A0A8J3YUR8_9ACTN</name>
<dbReference type="Proteomes" id="UP000619260">
    <property type="component" value="Unassembled WGS sequence"/>
</dbReference>
<gene>
    <name evidence="2" type="ORF">Val02_69790</name>
</gene>
<evidence type="ECO:0000313" key="2">
    <source>
        <dbReference type="EMBL" id="GIJ50093.1"/>
    </source>
</evidence>
<comment type="caution">
    <text evidence="2">The sequence shown here is derived from an EMBL/GenBank/DDBJ whole genome shotgun (WGS) entry which is preliminary data.</text>
</comment>
<evidence type="ECO:0000313" key="3">
    <source>
        <dbReference type="Proteomes" id="UP000619260"/>
    </source>
</evidence>